<keyword evidence="5 8" id="KW-0067">ATP-binding</keyword>
<dbReference type="InterPro" id="IPR054173">
    <property type="entry name" value="ThiI_fer"/>
</dbReference>
<dbReference type="HAMAP" id="MF_00021">
    <property type="entry name" value="ThiI"/>
    <property type="match status" value="1"/>
</dbReference>
<comment type="catalytic activity">
    <reaction evidence="8">
        <text>[ThiI sulfur-carrier protein]-S-sulfanyl-L-cysteine + a uridine in tRNA + 2 reduced [2Fe-2S]-[ferredoxin] + ATP + H(+) = [ThiI sulfur-carrier protein]-L-cysteine + a 4-thiouridine in tRNA + 2 oxidized [2Fe-2S]-[ferredoxin] + AMP + diphosphate</text>
        <dbReference type="Rhea" id="RHEA:24176"/>
        <dbReference type="Rhea" id="RHEA-COMP:10000"/>
        <dbReference type="Rhea" id="RHEA-COMP:10001"/>
        <dbReference type="Rhea" id="RHEA-COMP:13337"/>
        <dbReference type="Rhea" id="RHEA-COMP:13338"/>
        <dbReference type="Rhea" id="RHEA-COMP:13339"/>
        <dbReference type="Rhea" id="RHEA-COMP:13340"/>
        <dbReference type="ChEBI" id="CHEBI:15378"/>
        <dbReference type="ChEBI" id="CHEBI:29950"/>
        <dbReference type="ChEBI" id="CHEBI:30616"/>
        <dbReference type="ChEBI" id="CHEBI:33019"/>
        <dbReference type="ChEBI" id="CHEBI:33737"/>
        <dbReference type="ChEBI" id="CHEBI:33738"/>
        <dbReference type="ChEBI" id="CHEBI:61963"/>
        <dbReference type="ChEBI" id="CHEBI:65315"/>
        <dbReference type="ChEBI" id="CHEBI:136798"/>
        <dbReference type="ChEBI" id="CHEBI:456215"/>
        <dbReference type="EC" id="2.8.1.4"/>
    </reaction>
</comment>
<dbReference type="SUPFAM" id="SSF143437">
    <property type="entry name" value="THUMP domain-like"/>
    <property type="match status" value="1"/>
</dbReference>
<evidence type="ECO:0000256" key="4">
    <source>
        <dbReference type="ARBA" id="ARBA00022741"/>
    </source>
</evidence>
<evidence type="ECO:0000256" key="7">
    <source>
        <dbReference type="ARBA" id="ARBA00022977"/>
    </source>
</evidence>
<dbReference type="GO" id="GO:0140741">
    <property type="term" value="F:tRNA-uracil-4 sulfurtransferase activity"/>
    <property type="evidence" value="ECO:0007669"/>
    <property type="project" value="UniProtKB-EC"/>
</dbReference>
<reference evidence="10 11" key="1">
    <citation type="journal article" date="2019" name="Int. J. Syst. Evol. Microbiol.">
        <title>The Global Catalogue of Microorganisms (GCM) 10K type strain sequencing project: providing services to taxonomists for standard genome sequencing and annotation.</title>
        <authorList>
            <consortium name="The Broad Institute Genomics Platform"/>
            <consortium name="The Broad Institute Genome Sequencing Center for Infectious Disease"/>
            <person name="Wu L."/>
            <person name="Ma J."/>
        </authorList>
    </citation>
    <scope>NUCLEOTIDE SEQUENCE [LARGE SCALE GENOMIC DNA]</scope>
    <source>
        <strain evidence="10 11">CGMCC 1.12237</strain>
    </source>
</reference>
<keyword evidence="4 8" id="KW-0547">Nucleotide-binding</keyword>
<evidence type="ECO:0000313" key="11">
    <source>
        <dbReference type="Proteomes" id="UP001596201"/>
    </source>
</evidence>
<feature type="domain" description="THUMP" evidence="9">
    <location>
        <begin position="75"/>
        <end position="180"/>
    </location>
</feature>
<dbReference type="GO" id="GO:0005737">
    <property type="term" value="C:cytoplasm"/>
    <property type="evidence" value="ECO:0007669"/>
    <property type="project" value="UniProtKB-SubCell"/>
</dbReference>
<dbReference type="Pfam" id="PF22025">
    <property type="entry name" value="ThiI_fer"/>
    <property type="match status" value="1"/>
</dbReference>
<dbReference type="Gene3D" id="3.30.2130.30">
    <property type="match status" value="1"/>
</dbReference>
<dbReference type="InterPro" id="IPR049962">
    <property type="entry name" value="THUMP_ThiI"/>
</dbReference>
<comment type="pathway">
    <text evidence="8">Cofactor biosynthesis; thiamine diphosphate biosynthesis.</text>
</comment>
<comment type="similarity">
    <text evidence="8">Belongs to the ThiI family.</text>
</comment>
<dbReference type="GO" id="GO:0009228">
    <property type="term" value="P:thiamine biosynthetic process"/>
    <property type="evidence" value="ECO:0007669"/>
    <property type="project" value="UniProtKB-KW"/>
</dbReference>
<comment type="caution">
    <text evidence="8">Lacks conserved residue(s) required for the propagation of feature annotation.</text>
</comment>
<evidence type="ECO:0000256" key="8">
    <source>
        <dbReference type="HAMAP-Rule" id="MF_00021"/>
    </source>
</evidence>
<keyword evidence="11" id="KW-1185">Reference proteome</keyword>
<feature type="binding site" evidence="8">
    <location>
        <position position="303"/>
    </location>
    <ligand>
        <name>ATP</name>
        <dbReference type="ChEBI" id="CHEBI:30616"/>
    </ligand>
</feature>
<dbReference type="AlphaFoldDB" id="A0ABD5R9X4"/>
<dbReference type="RefSeq" id="WP_227227825.1">
    <property type="nucleotide sequence ID" value="NZ_JAJCVJ010000001.1"/>
</dbReference>
<feature type="binding site" evidence="8">
    <location>
        <position position="312"/>
    </location>
    <ligand>
        <name>ATP</name>
        <dbReference type="ChEBI" id="CHEBI:30616"/>
    </ligand>
</feature>
<comment type="function">
    <text evidence="8">Catalyzes the ATP-dependent transfer of a sulfur to tRNA to produce 4-thiouridine in position 8 of tRNAs, which functions as a near-UV photosensor. Also catalyzes the transfer of sulfur to the sulfur carrier protein ThiS, forming ThiS-thiocarboxylate. This is a step in the synthesis of thiazole, in the thiamine biosynthesis pathway. The sulfur is donated as persulfide by IscS.</text>
</comment>
<sequence length="400" mass="42903">MNTVRSADWVVLVAYGEIGVKSSGVRREMVETLADNLRALLADRDLAAEVEARWSRLFVHPADSSTAPADRERVTRLAEAVADCVGVVSARPSLACSAELDAVLDALRDFARDAPAGDSFAVRARRVGPDEAHDFSAREIEREGGSLIESVTGASVDLDDPDRTYRVEVREDTAFVSAREFSGPGGLPLGTQGKSVLLLSGGIDSPVAGYELLRRGCEIVPLYLDLGDYGGPDHRARAVETARVLRRYAPDRLDRLWVAPAGDLVADLTDSVGDTRMLSLRRAMLVVAESVAQRLEAHSVTTGESLGQKSSQTGPNLAVTDAAVSLPVHRPLLTRDKNDVTEQARRIGTFDDSTLPVGCERVAPPHPETNATLAAVVAAEPEDLLERARSLAESVEPVDL</sequence>
<dbReference type="EC" id="2.8.1.4" evidence="8"/>
<dbReference type="Proteomes" id="UP001596201">
    <property type="component" value="Unassembled WGS sequence"/>
</dbReference>
<keyword evidence="2 8" id="KW-0820">tRNA-binding</keyword>
<keyword evidence="1 8" id="KW-0963">Cytoplasm</keyword>
<gene>
    <name evidence="8" type="primary">thiI</name>
    <name evidence="10" type="ORF">ACFPJ5_07790</name>
</gene>
<evidence type="ECO:0000256" key="5">
    <source>
        <dbReference type="ARBA" id="ARBA00022840"/>
    </source>
</evidence>
<keyword evidence="6 8" id="KW-0694">RNA-binding</keyword>
<dbReference type="InterPro" id="IPR050102">
    <property type="entry name" value="tRNA_sulfurtransferase_ThiI"/>
</dbReference>
<dbReference type="InterPro" id="IPR004114">
    <property type="entry name" value="THUMP_dom"/>
</dbReference>
<dbReference type="Pfam" id="PF02926">
    <property type="entry name" value="THUMP"/>
    <property type="match status" value="1"/>
</dbReference>
<dbReference type="GO" id="GO:0009229">
    <property type="term" value="P:thiamine diphosphate biosynthetic process"/>
    <property type="evidence" value="ECO:0007669"/>
    <property type="project" value="UniProtKB-UniRule"/>
</dbReference>
<evidence type="ECO:0000256" key="1">
    <source>
        <dbReference type="ARBA" id="ARBA00022490"/>
    </source>
</evidence>
<protein>
    <recommendedName>
        <fullName evidence="8">Probable tRNA sulfurtransferase</fullName>
        <ecNumber evidence="8">2.8.1.4</ecNumber>
    </recommendedName>
    <alternativeName>
        <fullName evidence="8">Sulfur carrier protein ThiS sulfurtransferase</fullName>
    </alternativeName>
    <alternativeName>
        <fullName evidence="8">Thiamine biosynthesis protein ThiI</fullName>
    </alternativeName>
    <alternativeName>
        <fullName evidence="8">tRNA 4-thiouridine synthase</fullName>
    </alternativeName>
</protein>
<accession>A0ABD5R9X4</accession>
<dbReference type="SMART" id="SM00981">
    <property type="entry name" value="THUMP"/>
    <property type="match status" value="1"/>
</dbReference>
<evidence type="ECO:0000256" key="3">
    <source>
        <dbReference type="ARBA" id="ARBA00022679"/>
    </source>
</evidence>
<dbReference type="PANTHER" id="PTHR43209">
    <property type="entry name" value="TRNA SULFURTRANSFERASE"/>
    <property type="match status" value="1"/>
</dbReference>
<dbReference type="Gene3D" id="3.40.50.620">
    <property type="entry name" value="HUPs"/>
    <property type="match status" value="1"/>
</dbReference>
<dbReference type="SUPFAM" id="SSF52402">
    <property type="entry name" value="Adenine nucleotide alpha hydrolases-like"/>
    <property type="match status" value="1"/>
</dbReference>
<dbReference type="PROSITE" id="PS51165">
    <property type="entry name" value="THUMP"/>
    <property type="match status" value="1"/>
</dbReference>
<dbReference type="CDD" id="cd11716">
    <property type="entry name" value="THUMP_ThiI"/>
    <property type="match status" value="1"/>
</dbReference>
<dbReference type="EMBL" id="JBHSKX010000001">
    <property type="protein sequence ID" value="MFC5366839.1"/>
    <property type="molecule type" value="Genomic_DNA"/>
</dbReference>
<organism evidence="10 11">
    <name type="scientific">Salinirubrum litoreum</name>
    <dbReference type="NCBI Taxonomy" id="1126234"/>
    <lineage>
        <taxon>Archaea</taxon>
        <taxon>Methanobacteriati</taxon>
        <taxon>Methanobacteriota</taxon>
        <taxon>Stenosarchaea group</taxon>
        <taxon>Halobacteria</taxon>
        <taxon>Halobacteriales</taxon>
        <taxon>Haloferacaceae</taxon>
        <taxon>Salinirubrum</taxon>
    </lineage>
</organism>
<dbReference type="PANTHER" id="PTHR43209:SF1">
    <property type="entry name" value="TRNA SULFURTRANSFERASE"/>
    <property type="match status" value="1"/>
</dbReference>
<feature type="binding site" evidence="8">
    <location>
        <position position="281"/>
    </location>
    <ligand>
        <name>ATP</name>
        <dbReference type="ChEBI" id="CHEBI:30616"/>
    </ligand>
</feature>
<feature type="binding site" evidence="8">
    <location>
        <begin position="198"/>
        <end position="199"/>
    </location>
    <ligand>
        <name>ATP</name>
        <dbReference type="ChEBI" id="CHEBI:30616"/>
    </ligand>
</feature>
<proteinExistence type="inferred from homology"/>
<dbReference type="InterPro" id="IPR003720">
    <property type="entry name" value="tRNA_STrfase"/>
</dbReference>
<dbReference type="GO" id="GO:0034227">
    <property type="term" value="P:tRNA thio-modification"/>
    <property type="evidence" value="ECO:0007669"/>
    <property type="project" value="UniProtKB-UniRule"/>
</dbReference>
<dbReference type="GO" id="GO:0005524">
    <property type="term" value="F:ATP binding"/>
    <property type="evidence" value="ECO:0007669"/>
    <property type="project" value="UniProtKB-UniRule"/>
</dbReference>
<evidence type="ECO:0000259" key="9">
    <source>
        <dbReference type="PROSITE" id="PS51165"/>
    </source>
</evidence>
<keyword evidence="3 8" id="KW-0808">Transferase</keyword>
<evidence type="ECO:0000313" key="10">
    <source>
        <dbReference type="EMBL" id="MFC5366839.1"/>
    </source>
</evidence>
<dbReference type="InterPro" id="IPR014729">
    <property type="entry name" value="Rossmann-like_a/b/a_fold"/>
</dbReference>
<dbReference type="Pfam" id="PF02568">
    <property type="entry name" value="ThiI"/>
    <property type="match status" value="1"/>
</dbReference>
<comment type="subcellular location">
    <subcellularLocation>
        <location evidence="8">Cytoplasm</location>
    </subcellularLocation>
</comment>
<comment type="catalytic activity">
    <reaction evidence="8">
        <text>[ThiS sulfur-carrier protein]-C-terminal Gly-Gly-AMP + S-sulfanyl-L-cysteinyl-[cysteine desulfurase] + AH2 = [ThiS sulfur-carrier protein]-C-terminal-Gly-aminoethanethioate + L-cysteinyl-[cysteine desulfurase] + A + AMP + 2 H(+)</text>
        <dbReference type="Rhea" id="RHEA:43340"/>
        <dbReference type="Rhea" id="RHEA-COMP:12157"/>
        <dbReference type="Rhea" id="RHEA-COMP:12158"/>
        <dbReference type="Rhea" id="RHEA-COMP:12910"/>
        <dbReference type="Rhea" id="RHEA-COMP:19908"/>
        <dbReference type="ChEBI" id="CHEBI:13193"/>
        <dbReference type="ChEBI" id="CHEBI:15378"/>
        <dbReference type="ChEBI" id="CHEBI:17499"/>
        <dbReference type="ChEBI" id="CHEBI:29950"/>
        <dbReference type="ChEBI" id="CHEBI:61963"/>
        <dbReference type="ChEBI" id="CHEBI:90618"/>
        <dbReference type="ChEBI" id="CHEBI:232372"/>
        <dbReference type="ChEBI" id="CHEBI:456215"/>
    </reaction>
</comment>
<evidence type="ECO:0000256" key="6">
    <source>
        <dbReference type="ARBA" id="ARBA00022884"/>
    </source>
</evidence>
<dbReference type="GO" id="GO:0000049">
    <property type="term" value="F:tRNA binding"/>
    <property type="evidence" value="ECO:0007669"/>
    <property type="project" value="UniProtKB-UniRule"/>
</dbReference>
<evidence type="ECO:0000256" key="2">
    <source>
        <dbReference type="ARBA" id="ARBA00022555"/>
    </source>
</evidence>
<keyword evidence="7 8" id="KW-0784">Thiamine biosynthesis</keyword>
<name>A0ABD5R9X4_9EURY</name>
<comment type="caution">
    <text evidence="10">The sequence shown here is derived from an EMBL/GenBank/DDBJ whole genome shotgun (WGS) entry which is preliminary data.</text>
</comment>
<dbReference type="InterPro" id="IPR020536">
    <property type="entry name" value="ThiI_AANH"/>
</dbReference>